<accession>A0A8K0C5I5</accession>
<evidence type="ECO:0000313" key="3">
    <source>
        <dbReference type="EMBL" id="KAF2878946.1"/>
    </source>
</evidence>
<feature type="region of interest" description="Disordered" evidence="2">
    <location>
        <begin position="20"/>
        <end position="41"/>
    </location>
</feature>
<dbReference type="FunFam" id="3.30.1140.40:FF:000003">
    <property type="entry name" value="tctex1 domain-containing protein 2"/>
    <property type="match status" value="1"/>
</dbReference>
<reference evidence="3" key="1">
    <citation type="submission" date="2019-08" db="EMBL/GenBank/DDBJ databases">
        <title>The genome of the North American firefly Photinus pyralis.</title>
        <authorList>
            <consortium name="Photinus pyralis genome working group"/>
            <person name="Fallon T.R."/>
            <person name="Sander Lower S.E."/>
            <person name="Weng J.-K."/>
        </authorList>
    </citation>
    <scope>NUCLEOTIDE SEQUENCE</scope>
    <source>
        <strain evidence="3">TRF0915ILg1</strain>
        <tissue evidence="3">Whole body</tissue>
    </source>
</reference>
<evidence type="ECO:0000256" key="1">
    <source>
        <dbReference type="ARBA" id="ARBA00005361"/>
    </source>
</evidence>
<dbReference type="GO" id="GO:0045505">
    <property type="term" value="F:dynein intermediate chain binding"/>
    <property type="evidence" value="ECO:0007669"/>
    <property type="project" value="TreeGrafter"/>
</dbReference>
<organism evidence="3 4">
    <name type="scientific">Ignelater luminosus</name>
    <name type="common">Cucubano</name>
    <name type="synonym">Pyrophorus luminosus</name>
    <dbReference type="NCBI Taxonomy" id="2038154"/>
    <lineage>
        <taxon>Eukaryota</taxon>
        <taxon>Metazoa</taxon>
        <taxon>Ecdysozoa</taxon>
        <taxon>Arthropoda</taxon>
        <taxon>Hexapoda</taxon>
        <taxon>Insecta</taxon>
        <taxon>Pterygota</taxon>
        <taxon>Neoptera</taxon>
        <taxon>Endopterygota</taxon>
        <taxon>Coleoptera</taxon>
        <taxon>Polyphaga</taxon>
        <taxon>Elateriformia</taxon>
        <taxon>Elateroidea</taxon>
        <taxon>Elateridae</taxon>
        <taxon>Agrypninae</taxon>
        <taxon>Pyrophorini</taxon>
        <taxon>Ignelater</taxon>
    </lineage>
</organism>
<dbReference type="Gene3D" id="3.30.1140.40">
    <property type="entry name" value="Tctex-1"/>
    <property type="match status" value="1"/>
</dbReference>
<dbReference type="OrthoDB" id="10260741at2759"/>
<evidence type="ECO:0000256" key="2">
    <source>
        <dbReference type="SAM" id="MobiDB-lite"/>
    </source>
</evidence>
<dbReference type="EMBL" id="VTPC01091253">
    <property type="protein sequence ID" value="KAF2878946.1"/>
    <property type="molecule type" value="Genomic_DNA"/>
</dbReference>
<keyword evidence="4" id="KW-1185">Reference proteome</keyword>
<protein>
    <recommendedName>
        <fullName evidence="5">Tctex1 domain-containing protein 2</fullName>
    </recommendedName>
</protein>
<dbReference type="CDD" id="cd21459">
    <property type="entry name" value="DLC-like_TCTEX1D2"/>
    <property type="match status" value="1"/>
</dbReference>
<gene>
    <name evidence="3" type="ORF">ILUMI_27219</name>
</gene>
<dbReference type="GO" id="GO:0005868">
    <property type="term" value="C:cytoplasmic dynein complex"/>
    <property type="evidence" value="ECO:0007669"/>
    <property type="project" value="TreeGrafter"/>
</dbReference>
<evidence type="ECO:0000313" key="4">
    <source>
        <dbReference type="Proteomes" id="UP000801492"/>
    </source>
</evidence>
<dbReference type="GO" id="GO:0007018">
    <property type="term" value="P:microtubule-based movement"/>
    <property type="evidence" value="ECO:0007669"/>
    <property type="project" value="TreeGrafter"/>
</dbReference>
<name>A0A8K0C5I5_IGNLU</name>
<dbReference type="AlphaFoldDB" id="A0A8K0C5I5"/>
<dbReference type="InterPro" id="IPR005334">
    <property type="entry name" value="Tctex-1-like"/>
</dbReference>
<dbReference type="Proteomes" id="UP000801492">
    <property type="component" value="Unassembled WGS sequence"/>
</dbReference>
<comment type="caution">
    <text evidence="3">The sequence shown here is derived from an EMBL/GenBank/DDBJ whole genome shotgun (WGS) entry which is preliminary data.</text>
</comment>
<evidence type="ECO:0008006" key="5">
    <source>
        <dbReference type="Google" id="ProtNLM"/>
    </source>
</evidence>
<dbReference type="PANTHER" id="PTHR21255:SF7">
    <property type="entry name" value="DYNEIN LIGHT CHAIN TCTEX-TYPE PROTEIN 2B"/>
    <property type="match status" value="1"/>
</dbReference>
<proteinExistence type="inferred from homology"/>
<dbReference type="PANTHER" id="PTHR21255">
    <property type="entry name" value="T-COMPLEX-ASSOCIATED-TESTIS-EXPRESSED 1/ DYNEIN LIGHT CHAIN"/>
    <property type="match status" value="1"/>
</dbReference>
<comment type="similarity">
    <text evidence="1">Belongs to the dynein light chain Tctex-type family.</text>
</comment>
<dbReference type="GO" id="GO:0005737">
    <property type="term" value="C:cytoplasm"/>
    <property type="evidence" value="ECO:0007669"/>
    <property type="project" value="TreeGrafter"/>
</dbReference>
<dbReference type="Pfam" id="PF03645">
    <property type="entry name" value="Tctex-1"/>
    <property type="match status" value="1"/>
</dbReference>
<dbReference type="InterPro" id="IPR038586">
    <property type="entry name" value="Tctex-1-like_sf"/>
</dbReference>
<sequence>MADDVQVEDAISTIASDLTGTRSAVEELPPPKEASYDSVPPISSYQIKPTLQDKFKANPVKEVIRNVLTEKLAGKSYDSDNAKKWTISIANDVNTKVRELKMKRYKHIVQVIMGELKGAGIKCGVRCLWDSETDGYTSDTFMNETIFCVVVVFAVYLY</sequence>